<protein>
    <submittedName>
        <fullName evidence="4">RTX-I toxin determinant A from serotypes 1/9</fullName>
    </submittedName>
</protein>
<dbReference type="PROSITE" id="PS00330">
    <property type="entry name" value="HEMOLYSIN_CALCIUM"/>
    <property type="match status" value="2"/>
</dbReference>
<reference evidence="4 5" key="1">
    <citation type="submission" date="2015-12" db="EMBL/GenBank/DDBJ databases">
        <title>Genome sequence of the marine Rhodobacteraceae strain O3.65, Candidatus Tritonibacter horizontis.</title>
        <authorList>
            <person name="Poehlein A."/>
            <person name="Giebel H.A."/>
            <person name="Voget S."/>
            <person name="Brinkhoff T."/>
        </authorList>
    </citation>
    <scope>NUCLEOTIDE SEQUENCE [LARGE SCALE GENOMIC DNA]</scope>
    <source>
        <strain evidence="4 5">O3.65</strain>
    </source>
</reference>
<feature type="compositionally biased region" description="Low complexity" evidence="3">
    <location>
        <begin position="211"/>
        <end position="232"/>
    </location>
</feature>
<evidence type="ECO:0000256" key="3">
    <source>
        <dbReference type="SAM" id="MobiDB-lite"/>
    </source>
</evidence>
<dbReference type="SUPFAM" id="SSF51120">
    <property type="entry name" value="beta-Roll"/>
    <property type="match status" value="1"/>
</dbReference>
<dbReference type="Gene3D" id="2.150.10.10">
    <property type="entry name" value="Serralysin-like metalloprotease, C-terminal"/>
    <property type="match status" value="2"/>
</dbReference>
<dbReference type="Pfam" id="PF00353">
    <property type="entry name" value="HemolysinCabind"/>
    <property type="match status" value="2"/>
</dbReference>
<dbReference type="AlphaFoldDB" id="A0A132BVC9"/>
<dbReference type="GO" id="GO:0005509">
    <property type="term" value="F:calcium ion binding"/>
    <property type="evidence" value="ECO:0007669"/>
    <property type="project" value="InterPro"/>
</dbReference>
<dbReference type="PRINTS" id="PR00313">
    <property type="entry name" value="CABNDNGRPT"/>
</dbReference>
<dbReference type="PATRIC" id="fig|1768241.3.peg.2969"/>
<keyword evidence="2" id="KW-0964">Secreted</keyword>
<organism evidence="4 5">
    <name type="scientific">Tritonibacter horizontis</name>
    <dbReference type="NCBI Taxonomy" id="1768241"/>
    <lineage>
        <taxon>Bacteria</taxon>
        <taxon>Pseudomonadati</taxon>
        <taxon>Pseudomonadota</taxon>
        <taxon>Alphaproteobacteria</taxon>
        <taxon>Rhodobacterales</taxon>
        <taxon>Paracoccaceae</taxon>
        <taxon>Tritonibacter</taxon>
    </lineage>
</organism>
<gene>
    <name evidence="4" type="primary">apxIA_2</name>
    <name evidence="4" type="ORF">TRIHO_28360</name>
</gene>
<feature type="compositionally biased region" description="Gly residues" evidence="3">
    <location>
        <begin position="197"/>
        <end position="210"/>
    </location>
</feature>
<dbReference type="GO" id="GO:0005576">
    <property type="term" value="C:extracellular region"/>
    <property type="evidence" value="ECO:0007669"/>
    <property type="project" value="UniProtKB-SubCell"/>
</dbReference>
<dbReference type="RefSeq" id="WP_068244944.1">
    <property type="nucleotide sequence ID" value="NZ_LPUY01000076.1"/>
</dbReference>
<dbReference type="InterPro" id="IPR018511">
    <property type="entry name" value="Hemolysin-typ_Ca-bd_CS"/>
</dbReference>
<dbReference type="EMBL" id="LPUY01000076">
    <property type="protein sequence ID" value="KUP92348.1"/>
    <property type="molecule type" value="Genomic_DNA"/>
</dbReference>
<sequence>MANITTYSAFNLNNLNLGLLYTNYVYSYFSNDAHYTFGGVTYEDVLEIEYYYGGYYSTIFGGSGISVSSDGIPTGGTVTGFLDGSYSGGDFYYYYQVSGIAMSAVAIFNASATASTADDAALMVQALSGVDVFSLSAYADDVRGFGGNDRISGNGGDDTLRGDGGNDLVNGGAGADRLFGGGGRDRVNGQSGNDDLNGGGGADRLSGGSGDDLLLGQNGRDVLKGNRGNDTLNGGGGDDRLVGGGGRDVFVFGRNSGEDTIRDFNDARDQIEITSGARRYGQLDFSDSGDDVVVRFAQTTLILEDVEIADLTRDVFDFV</sequence>
<evidence type="ECO:0000313" key="4">
    <source>
        <dbReference type="EMBL" id="KUP92348.1"/>
    </source>
</evidence>
<proteinExistence type="predicted"/>
<evidence type="ECO:0000256" key="2">
    <source>
        <dbReference type="ARBA" id="ARBA00022525"/>
    </source>
</evidence>
<dbReference type="InterPro" id="IPR001343">
    <property type="entry name" value="Hemolysn_Ca-bd"/>
</dbReference>
<dbReference type="OrthoDB" id="7667352at2"/>
<dbReference type="PANTHER" id="PTHR38340:SF1">
    <property type="entry name" value="S-LAYER PROTEIN"/>
    <property type="match status" value="1"/>
</dbReference>
<evidence type="ECO:0000256" key="1">
    <source>
        <dbReference type="ARBA" id="ARBA00004613"/>
    </source>
</evidence>
<accession>A0A132BVC9</accession>
<comment type="caution">
    <text evidence="4">The sequence shown here is derived from an EMBL/GenBank/DDBJ whole genome shotgun (WGS) entry which is preliminary data.</text>
</comment>
<feature type="region of interest" description="Disordered" evidence="3">
    <location>
        <begin position="178"/>
        <end position="239"/>
    </location>
</feature>
<name>A0A132BVC9_9RHOB</name>
<dbReference type="PANTHER" id="PTHR38340">
    <property type="entry name" value="S-LAYER PROTEIN"/>
    <property type="match status" value="1"/>
</dbReference>
<dbReference type="Proteomes" id="UP000068382">
    <property type="component" value="Unassembled WGS sequence"/>
</dbReference>
<dbReference type="InterPro" id="IPR011049">
    <property type="entry name" value="Serralysin-like_metalloprot_C"/>
</dbReference>
<comment type="subcellular location">
    <subcellularLocation>
        <location evidence="1">Secreted</location>
    </subcellularLocation>
</comment>
<dbReference type="InterPro" id="IPR050557">
    <property type="entry name" value="RTX_toxin/Mannuronan_C5-epim"/>
</dbReference>
<evidence type="ECO:0000313" key="5">
    <source>
        <dbReference type="Proteomes" id="UP000068382"/>
    </source>
</evidence>
<keyword evidence="5" id="KW-1185">Reference proteome</keyword>